<keyword evidence="2" id="KW-0040">ANK repeat</keyword>
<dbReference type="Pfam" id="PF12796">
    <property type="entry name" value="Ank_2"/>
    <property type="match status" value="3"/>
</dbReference>
<dbReference type="GeneID" id="11257504"/>
<protein>
    <submittedName>
        <fullName evidence="3">Putative ankyrin repeat protein</fullName>
    </submittedName>
</protein>
<evidence type="ECO:0000256" key="2">
    <source>
        <dbReference type="ARBA" id="ARBA00023043"/>
    </source>
</evidence>
<dbReference type="Gene3D" id="1.25.40.20">
    <property type="entry name" value="Ankyrin repeat-containing domain"/>
    <property type="match status" value="4"/>
</dbReference>
<dbReference type="PROSITE" id="PS50088">
    <property type="entry name" value="ANK_REPEAT"/>
    <property type="match status" value="5"/>
</dbReference>
<proteinExistence type="predicted"/>
<dbReference type="GO" id="GO:0045087">
    <property type="term" value="P:innate immune response"/>
    <property type="evidence" value="ECO:0007669"/>
    <property type="project" value="TreeGrafter"/>
</dbReference>
<gene>
    <name evidence="3" type="primary">mg1110</name>
</gene>
<dbReference type="Pfam" id="PF13606">
    <property type="entry name" value="Ank_3"/>
    <property type="match status" value="1"/>
</dbReference>
<dbReference type="InterPro" id="IPR051631">
    <property type="entry name" value="Ankyrin-KH/SAM_domain"/>
</dbReference>
<dbReference type="InterPro" id="IPR002110">
    <property type="entry name" value="Ankyrin_rpt"/>
</dbReference>
<dbReference type="EMBL" id="JN258408">
    <property type="protein sequence ID" value="AEQ32425.1"/>
    <property type="molecule type" value="Genomic_DNA"/>
</dbReference>
<dbReference type="PANTHER" id="PTHR23206:SF7">
    <property type="entry name" value="PROTEIN KINASE DOMAIN-CONTAINING PROTEIN"/>
    <property type="match status" value="1"/>
</dbReference>
<dbReference type="InterPro" id="IPR036770">
    <property type="entry name" value="Ankyrin_rpt-contain_sf"/>
</dbReference>
<name>G5CQS0_9VIRU</name>
<dbReference type="OrthoDB" id="30941at10239"/>
<organism evidence="3">
    <name type="scientific">Megavirus chiliensis</name>
    <dbReference type="NCBI Taxonomy" id="1094892"/>
    <lineage>
        <taxon>Viruses</taxon>
        <taxon>Varidnaviria</taxon>
        <taxon>Bamfordvirae</taxon>
        <taxon>Nucleocytoviricota</taxon>
        <taxon>Megaviricetes</taxon>
        <taxon>Imitervirales</taxon>
        <taxon>Mimiviridae</taxon>
        <taxon>Megamimivirinae</taxon>
        <taxon>Megavirus</taxon>
        <taxon>Megavirus chilense</taxon>
    </lineage>
</organism>
<reference evidence="3" key="1">
    <citation type="journal article" date="2011" name="Proc. Natl. Acad. Sci. U.S.A.">
        <title>Distant Mimivirus relative with a larger genome highlights the fundamental features of Megaviridae.</title>
        <authorList>
            <person name="Arslan D."/>
            <person name="Legendre M."/>
            <person name="Seltzer V."/>
            <person name="Abergel C."/>
            <person name="Claverie J.M."/>
        </authorList>
    </citation>
    <scope>NUCLEOTIDE SEQUENCE [LARGE SCALE GENOMIC DNA]</scope>
</reference>
<dbReference type="KEGG" id="vg:11257504"/>
<dbReference type="PANTHER" id="PTHR23206">
    <property type="entry name" value="MASK PROTEIN"/>
    <property type="match status" value="1"/>
</dbReference>
<keyword evidence="1" id="KW-0677">Repeat</keyword>
<evidence type="ECO:0000256" key="1">
    <source>
        <dbReference type="ARBA" id="ARBA00022737"/>
    </source>
</evidence>
<dbReference type="RefSeq" id="YP_004895161.1">
    <property type="nucleotide sequence ID" value="NC_016072.1"/>
</dbReference>
<sequence length="463" mass="53219">MMSSKLYFKLITHDSDYHDGLNIDTIYKYDFYNITEKLFFCEPKNIGEFMNNHKITYLYDVYLPTNDPKLTIINYQSGEYGTNKIILQNRRDLKEITTWEYMISNGLNIFDRGNKSLVWACINNHTKIIKYLVDKGIDVNINNGKCLEELAYEGHFDNLKYLVENGADIHISNALYWASYEGHFNIVKYLVESGININGTDNYNPIRAACFNGHYNILKYLLQYGATSHTINLGLTGASMGGYLDIVKYMIDLGAEVNFYYGRSLNLACYNKHVDVVKYLLDNGSIINMSTSSLDSISNQFDIIKLLVERGLDKKSMNRILITACFCLRLNIIKYLLESGADINTDNNKPLLNAIQAGNYQDNKLVIQYLIENNSNIHTDNNESLNLACNLGQLEIVKLLVTHGADIYKCRNETLMEIFKKGYFEIIKYLVGCGIDIHTNINEYLEIAEKNKHSHIIEYLKFL</sequence>
<dbReference type="SMART" id="SM00248">
    <property type="entry name" value="ANK"/>
    <property type="match status" value="10"/>
</dbReference>
<dbReference type="PROSITE" id="PS50297">
    <property type="entry name" value="ANK_REP_REGION"/>
    <property type="match status" value="4"/>
</dbReference>
<dbReference type="SUPFAM" id="SSF48403">
    <property type="entry name" value="Ankyrin repeat"/>
    <property type="match status" value="1"/>
</dbReference>
<accession>G5CQS0</accession>
<evidence type="ECO:0000313" key="3">
    <source>
        <dbReference type="EMBL" id="AEQ32425.1"/>
    </source>
</evidence>